<organism evidence="2 3">
    <name type="scientific">Sphaerotilus uruguayifluvii</name>
    <dbReference type="NCBI Taxonomy" id="2735897"/>
    <lineage>
        <taxon>Bacteria</taxon>
        <taxon>Pseudomonadati</taxon>
        <taxon>Pseudomonadota</taxon>
        <taxon>Betaproteobacteria</taxon>
        <taxon>Burkholderiales</taxon>
        <taxon>Sphaerotilaceae</taxon>
        <taxon>Sphaerotilus</taxon>
    </lineage>
</organism>
<evidence type="ECO:0000313" key="2">
    <source>
        <dbReference type="EMBL" id="NRT57503.1"/>
    </source>
</evidence>
<reference evidence="2 3" key="1">
    <citation type="submission" date="2020-05" db="EMBL/GenBank/DDBJ databases">
        <title>Genomic Encyclopedia of Type Strains, Phase IV (KMG-V): Genome sequencing to study the core and pangenomes of soil and plant-associated prokaryotes.</title>
        <authorList>
            <person name="Whitman W."/>
        </authorList>
    </citation>
    <scope>NUCLEOTIDE SEQUENCE [LARGE SCALE GENOMIC DNA]</scope>
    <source>
        <strain evidence="2 3">C29</strain>
    </source>
</reference>
<keyword evidence="3" id="KW-1185">Reference proteome</keyword>
<proteinExistence type="predicted"/>
<evidence type="ECO:0008006" key="4">
    <source>
        <dbReference type="Google" id="ProtNLM"/>
    </source>
</evidence>
<sequence length="222" mass="23524">MNRAPLPIRRTQHGASLVFAMITVVALSLAAVALIRSVDTGVNILGNLGFKQDTLMAADRATQKAVEWMQSQVSASTSSLDASQPDLGYMAAMVDGLDPVSSSKSATRAAIDWNRDGCSSQPGPTPRTCVPALKDAIDLGNGIRARYLIVRLCSDIGSSTSGTVLCPRPPGSNSTISGERNQLDTKNSGRIGTTVVTEYYRVIVRAEGARNTVSLTETLVHF</sequence>
<protein>
    <recommendedName>
        <fullName evidence="4">Type IV pilus assembly protein PilX</fullName>
    </recommendedName>
</protein>
<dbReference type="Proteomes" id="UP001516061">
    <property type="component" value="Unassembled WGS sequence"/>
</dbReference>
<comment type="caution">
    <text evidence="2">The sequence shown here is derived from an EMBL/GenBank/DDBJ whole genome shotgun (WGS) entry which is preliminary data.</text>
</comment>
<accession>A0ABX2G7X0</accession>
<evidence type="ECO:0000256" key="1">
    <source>
        <dbReference type="SAM" id="MobiDB-lite"/>
    </source>
</evidence>
<feature type="compositionally biased region" description="Polar residues" evidence="1">
    <location>
        <begin position="171"/>
        <end position="187"/>
    </location>
</feature>
<gene>
    <name evidence="2" type="ORF">HNQ01_003259</name>
</gene>
<name>A0ABX2G7X0_9BURK</name>
<evidence type="ECO:0000313" key="3">
    <source>
        <dbReference type="Proteomes" id="UP001516061"/>
    </source>
</evidence>
<feature type="region of interest" description="Disordered" evidence="1">
    <location>
        <begin position="164"/>
        <end position="187"/>
    </location>
</feature>
<dbReference type="EMBL" id="JABSNM010000016">
    <property type="protein sequence ID" value="NRT57503.1"/>
    <property type="molecule type" value="Genomic_DNA"/>
</dbReference>
<dbReference type="RefSeq" id="WP_173806474.1">
    <property type="nucleotide sequence ID" value="NZ_JABSNM010000016.1"/>
</dbReference>